<feature type="domain" description="Helicase C-terminal" evidence="12">
    <location>
        <begin position="309"/>
        <end position="472"/>
    </location>
</feature>
<evidence type="ECO:0000256" key="3">
    <source>
        <dbReference type="ARBA" id="ARBA00022806"/>
    </source>
</evidence>
<reference evidence="14 15" key="1">
    <citation type="journal article" date="2007" name="Nature">
        <title>Evolution of genes and genomes on the Drosophila phylogeny.</title>
        <authorList>
            <consortium name="Drosophila 12 Genomes Consortium"/>
            <person name="Clark A.G."/>
            <person name="Eisen M.B."/>
            <person name="Smith D.R."/>
            <person name="Bergman C.M."/>
            <person name="Oliver B."/>
            <person name="Markow T.A."/>
            <person name="Kaufman T.C."/>
            <person name="Kellis M."/>
            <person name="Gelbart W."/>
            <person name="Iyer V.N."/>
            <person name="Pollard D.A."/>
            <person name="Sackton T.B."/>
            <person name="Larracuente A.M."/>
            <person name="Singh N.D."/>
            <person name="Abad J.P."/>
            <person name="Abt D.N."/>
            <person name="Adryan B."/>
            <person name="Aguade M."/>
            <person name="Akashi H."/>
            <person name="Anderson W.W."/>
            <person name="Aquadro C.F."/>
            <person name="Ardell D.H."/>
            <person name="Arguello R."/>
            <person name="Artieri C.G."/>
            <person name="Barbash D.A."/>
            <person name="Barker D."/>
            <person name="Barsanti P."/>
            <person name="Batterham P."/>
            <person name="Batzoglou S."/>
            <person name="Begun D."/>
            <person name="Bhutkar A."/>
            <person name="Blanco E."/>
            <person name="Bosak S.A."/>
            <person name="Bradley R.K."/>
            <person name="Brand A.D."/>
            <person name="Brent M.R."/>
            <person name="Brooks A.N."/>
            <person name="Brown R.H."/>
            <person name="Butlin R.K."/>
            <person name="Caggese C."/>
            <person name="Calvi B.R."/>
            <person name="Bernardo de Carvalho A."/>
            <person name="Caspi A."/>
            <person name="Castrezana S."/>
            <person name="Celniker S.E."/>
            <person name="Chang J.L."/>
            <person name="Chapple C."/>
            <person name="Chatterji S."/>
            <person name="Chinwalla A."/>
            <person name="Civetta A."/>
            <person name="Clifton S.W."/>
            <person name="Comeron J.M."/>
            <person name="Costello J.C."/>
            <person name="Coyne J.A."/>
            <person name="Daub J."/>
            <person name="David R.G."/>
            <person name="Delcher A.L."/>
            <person name="Delehaunty K."/>
            <person name="Do C.B."/>
            <person name="Ebling H."/>
            <person name="Edwards K."/>
            <person name="Eickbush T."/>
            <person name="Evans J.D."/>
            <person name="Filipski A."/>
            <person name="Findeiss S."/>
            <person name="Freyhult E."/>
            <person name="Fulton L."/>
            <person name="Fulton R."/>
            <person name="Garcia A.C."/>
            <person name="Gardiner A."/>
            <person name="Garfield D.A."/>
            <person name="Garvin B.E."/>
            <person name="Gibson G."/>
            <person name="Gilbert D."/>
            <person name="Gnerre S."/>
            <person name="Godfrey J."/>
            <person name="Good R."/>
            <person name="Gotea V."/>
            <person name="Gravely B."/>
            <person name="Greenberg A.J."/>
            <person name="Griffiths-Jones S."/>
            <person name="Gross S."/>
            <person name="Guigo R."/>
            <person name="Gustafson E.A."/>
            <person name="Haerty W."/>
            <person name="Hahn M.W."/>
            <person name="Halligan D.L."/>
            <person name="Halpern A.L."/>
            <person name="Halter G.M."/>
            <person name="Han M.V."/>
            <person name="Heger A."/>
            <person name="Hillier L."/>
            <person name="Hinrichs A.S."/>
            <person name="Holmes I."/>
            <person name="Hoskins R.A."/>
            <person name="Hubisz M.J."/>
            <person name="Hultmark D."/>
            <person name="Huntley M.A."/>
            <person name="Jaffe D.B."/>
            <person name="Jagadeeshan S."/>
            <person name="Jeck W.R."/>
            <person name="Johnson J."/>
            <person name="Jones C.D."/>
            <person name="Jordan W.C."/>
            <person name="Karpen G.H."/>
            <person name="Kataoka E."/>
            <person name="Keightley P.D."/>
            <person name="Kheradpour P."/>
            <person name="Kirkness E.F."/>
            <person name="Koerich L.B."/>
            <person name="Kristiansen K."/>
            <person name="Kudrna D."/>
            <person name="Kulathinal R.J."/>
            <person name="Kumar S."/>
            <person name="Kwok R."/>
            <person name="Lander E."/>
            <person name="Langley C.H."/>
            <person name="Lapoint R."/>
            <person name="Lazzaro B.P."/>
            <person name="Lee S.J."/>
            <person name="Levesque L."/>
            <person name="Li R."/>
            <person name="Lin C.F."/>
            <person name="Lin M.F."/>
            <person name="Lindblad-Toh K."/>
            <person name="Llopart A."/>
            <person name="Long M."/>
            <person name="Low L."/>
            <person name="Lozovsky E."/>
            <person name="Lu J."/>
            <person name="Luo M."/>
            <person name="Machado C.A."/>
            <person name="Makalowski W."/>
            <person name="Marzo M."/>
            <person name="Matsuda M."/>
            <person name="Matzkin L."/>
            <person name="McAllister B."/>
            <person name="McBride C.S."/>
            <person name="McKernan B."/>
            <person name="McKernan K."/>
            <person name="Mendez-Lago M."/>
            <person name="Minx P."/>
            <person name="Mollenhauer M.U."/>
            <person name="Montooth K."/>
            <person name="Mount S.M."/>
            <person name="Mu X."/>
            <person name="Myers E."/>
            <person name="Negre B."/>
            <person name="Newfeld S."/>
            <person name="Nielsen R."/>
            <person name="Noor M.A."/>
            <person name="O'Grady P."/>
            <person name="Pachter L."/>
            <person name="Papaceit M."/>
            <person name="Parisi M.J."/>
            <person name="Parisi M."/>
            <person name="Parts L."/>
            <person name="Pedersen J.S."/>
            <person name="Pesole G."/>
            <person name="Phillippy A.M."/>
            <person name="Ponting C.P."/>
            <person name="Pop M."/>
            <person name="Porcelli D."/>
            <person name="Powell J.R."/>
            <person name="Prohaska S."/>
            <person name="Pruitt K."/>
            <person name="Puig M."/>
            <person name="Quesneville H."/>
            <person name="Ram K.R."/>
            <person name="Rand D."/>
            <person name="Rasmussen M.D."/>
            <person name="Reed L.K."/>
            <person name="Reenan R."/>
            <person name="Reily A."/>
            <person name="Remington K.A."/>
            <person name="Rieger T.T."/>
            <person name="Ritchie M.G."/>
            <person name="Robin C."/>
            <person name="Rogers Y.H."/>
            <person name="Rohde C."/>
            <person name="Rozas J."/>
            <person name="Rubenfield M.J."/>
            <person name="Ruiz A."/>
            <person name="Russo S."/>
            <person name="Salzberg S.L."/>
            <person name="Sanchez-Gracia A."/>
            <person name="Saranga D.J."/>
            <person name="Sato H."/>
            <person name="Schaeffer S.W."/>
            <person name="Schatz M.C."/>
            <person name="Schlenke T."/>
            <person name="Schwartz R."/>
            <person name="Segarra C."/>
            <person name="Singh R.S."/>
            <person name="Sirot L."/>
            <person name="Sirota M."/>
            <person name="Sisneros N.B."/>
            <person name="Smith C.D."/>
            <person name="Smith T.F."/>
            <person name="Spieth J."/>
            <person name="Stage D.E."/>
            <person name="Stark A."/>
            <person name="Stephan W."/>
            <person name="Strausberg R.L."/>
            <person name="Strempel S."/>
            <person name="Sturgill D."/>
            <person name="Sutton G."/>
            <person name="Sutton G.G."/>
            <person name="Tao W."/>
            <person name="Teichmann S."/>
            <person name="Tobari Y.N."/>
            <person name="Tomimura Y."/>
            <person name="Tsolas J.M."/>
            <person name="Valente V.L."/>
            <person name="Venter E."/>
            <person name="Venter J.C."/>
            <person name="Vicario S."/>
            <person name="Vieira F.G."/>
            <person name="Vilella A.J."/>
            <person name="Villasante A."/>
            <person name="Walenz B."/>
            <person name="Wang J."/>
            <person name="Wasserman M."/>
            <person name="Watts T."/>
            <person name="Wilson D."/>
            <person name="Wilson R.K."/>
            <person name="Wing R.A."/>
            <person name="Wolfner M.F."/>
            <person name="Wong A."/>
            <person name="Wong G.K."/>
            <person name="Wu C.I."/>
            <person name="Wu G."/>
            <person name="Yamamoto D."/>
            <person name="Yang H.P."/>
            <person name="Yang S.P."/>
            <person name="Yorke J.A."/>
            <person name="Yoshida K."/>
            <person name="Zdobnov E."/>
            <person name="Zhang P."/>
            <person name="Zhang Y."/>
            <person name="Zimin A.V."/>
            <person name="Baldwin J."/>
            <person name="Abdouelleil A."/>
            <person name="Abdulkadir J."/>
            <person name="Abebe A."/>
            <person name="Abera B."/>
            <person name="Abreu J."/>
            <person name="Acer S.C."/>
            <person name="Aftuck L."/>
            <person name="Alexander A."/>
            <person name="An P."/>
            <person name="Anderson E."/>
            <person name="Anderson S."/>
            <person name="Arachi H."/>
            <person name="Azer M."/>
            <person name="Bachantsang P."/>
            <person name="Barry A."/>
            <person name="Bayul T."/>
            <person name="Berlin A."/>
            <person name="Bessette D."/>
            <person name="Bloom T."/>
            <person name="Blye J."/>
            <person name="Boguslavskiy L."/>
            <person name="Bonnet C."/>
            <person name="Boukhgalter B."/>
            <person name="Bourzgui I."/>
            <person name="Brown A."/>
            <person name="Cahill P."/>
            <person name="Channer S."/>
            <person name="Cheshatsang Y."/>
            <person name="Chuda L."/>
            <person name="Citroen M."/>
            <person name="Collymore A."/>
            <person name="Cooke P."/>
            <person name="Costello M."/>
            <person name="D'Aco K."/>
            <person name="Daza R."/>
            <person name="De Haan G."/>
            <person name="DeGray S."/>
            <person name="DeMaso C."/>
            <person name="Dhargay N."/>
            <person name="Dooley K."/>
            <person name="Dooley E."/>
            <person name="Doricent M."/>
            <person name="Dorje P."/>
            <person name="Dorjee K."/>
            <person name="Dupes A."/>
            <person name="Elong R."/>
            <person name="Falk J."/>
            <person name="Farina A."/>
            <person name="Faro S."/>
            <person name="Ferguson D."/>
            <person name="Fisher S."/>
            <person name="Foley C.D."/>
            <person name="Franke A."/>
            <person name="Friedrich D."/>
            <person name="Gadbois L."/>
            <person name="Gearin G."/>
            <person name="Gearin C.R."/>
            <person name="Giannoukos G."/>
            <person name="Goode T."/>
            <person name="Graham J."/>
            <person name="Grandbois E."/>
            <person name="Grewal S."/>
            <person name="Gyaltsen K."/>
            <person name="Hafez N."/>
            <person name="Hagos B."/>
            <person name="Hall J."/>
            <person name="Henson C."/>
            <person name="Hollinger A."/>
            <person name="Honan T."/>
            <person name="Huard M.D."/>
            <person name="Hughes L."/>
            <person name="Hurhula B."/>
            <person name="Husby M.E."/>
            <person name="Kamat A."/>
            <person name="Kanga B."/>
            <person name="Kashin S."/>
            <person name="Khazanovich D."/>
            <person name="Kisner P."/>
            <person name="Lance K."/>
            <person name="Lara M."/>
            <person name="Lee W."/>
            <person name="Lennon N."/>
            <person name="Letendre F."/>
            <person name="LeVine R."/>
            <person name="Lipovsky A."/>
            <person name="Liu X."/>
            <person name="Liu J."/>
            <person name="Liu S."/>
            <person name="Lokyitsang T."/>
            <person name="Lokyitsang Y."/>
            <person name="Lubonja R."/>
            <person name="Lui A."/>
            <person name="MacDonald P."/>
            <person name="Magnisalis V."/>
            <person name="Maru K."/>
            <person name="Matthews C."/>
            <person name="McCusker W."/>
            <person name="McDonough S."/>
            <person name="Mehta T."/>
            <person name="Meldrim J."/>
            <person name="Meneus L."/>
            <person name="Mihai O."/>
            <person name="Mihalev A."/>
            <person name="Mihova T."/>
            <person name="Mittelman R."/>
            <person name="Mlenga V."/>
            <person name="Montmayeur A."/>
            <person name="Mulrain L."/>
            <person name="Navidi A."/>
            <person name="Naylor J."/>
            <person name="Negash T."/>
            <person name="Nguyen T."/>
            <person name="Nguyen N."/>
            <person name="Nicol R."/>
            <person name="Norbu C."/>
            <person name="Norbu N."/>
            <person name="Novod N."/>
            <person name="O'Neill B."/>
            <person name="Osman S."/>
            <person name="Markiewicz E."/>
            <person name="Oyono O.L."/>
            <person name="Patti C."/>
            <person name="Phunkhang P."/>
            <person name="Pierre F."/>
            <person name="Priest M."/>
            <person name="Raghuraman S."/>
            <person name="Rege F."/>
            <person name="Reyes R."/>
            <person name="Rise C."/>
            <person name="Rogov P."/>
            <person name="Ross K."/>
            <person name="Ryan E."/>
            <person name="Settipalli S."/>
            <person name="Shea T."/>
            <person name="Sherpa N."/>
            <person name="Shi L."/>
            <person name="Shih D."/>
            <person name="Sparrow T."/>
            <person name="Spaulding J."/>
            <person name="Stalker J."/>
            <person name="Stange-Thomann N."/>
            <person name="Stavropoulos S."/>
            <person name="Stone C."/>
            <person name="Strader C."/>
            <person name="Tesfaye S."/>
            <person name="Thomson T."/>
            <person name="Thoulutsang Y."/>
            <person name="Thoulutsang D."/>
            <person name="Topham K."/>
            <person name="Topping I."/>
            <person name="Tsamla T."/>
            <person name="Vassiliev H."/>
            <person name="Vo A."/>
            <person name="Wangchuk T."/>
            <person name="Wangdi T."/>
            <person name="Weiand M."/>
            <person name="Wilkinson J."/>
            <person name="Wilson A."/>
            <person name="Yadav S."/>
            <person name="Young G."/>
            <person name="Yu Q."/>
            <person name="Zembek L."/>
            <person name="Zhong D."/>
            <person name="Zimmer A."/>
            <person name="Zwirko Z."/>
            <person name="Jaffe D.B."/>
            <person name="Alvarez P."/>
            <person name="Brockman W."/>
            <person name="Butler J."/>
            <person name="Chin C."/>
            <person name="Gnerre S."/>
            <person name="Grabherr M."/>
            <person name="Kleber M."/>
            <person name="Mauceli E."/>
            <person name="MacCallum I."/>
        </authorList>
    </citation>
    <scope>NUCLEOTIDE SEQUENCE [LARGE SCALE GENOMIC DNA]</scope>
    <source>
        <strain evidence="15">Tucson 14030-0811.24</strain>
    </source>
</reference>
<dbReference type="Pfam" id="PF00271">
    <property type="entry name" value="Helicase_C"/>
    <property type="match status" value="1"/>
</dbReference>
<evidence type="ECO:0000256" key="5">
    <source>
        <dbReference type="ARBA" id="ARBA00022884"/>
    </source>
</evidence>
<dbReference type="InterPro" id="IPR027417">
    <property type="entry name" value="P-loop_NTPase"/>
</dbReference>
<dbReference type="InterPro" id="IPR014014">
    <property type="entry name" value="RNA_helicase_DEAD_Q_motif"/>
</dbReference>
<name>B4N200_DROWI</name>
<dbReference type="EMBL" id="CH963925">
    <property type="protein sequence ID" value="EDW78389.1"/>
    <property type="molecule type" value="Genomic_DNA"/>
</dbReference>
<dbReference type="FunCoup" id="B4N200">
    <property type="interactions" value="2484"/>
</dbReference>
<evidence type="ECO:0000256" key="8">
    <source>
        <dbReference type="PROSITE-ProRule" id="PRU00552"/>
    </source>
</evidence>
<evidence type="ECO:0000256" key="7">
    <source>
        <dbReference type="ARBA" id="ARBA00047984"/>
    </source>
</evidence>
<dbReference type="InterPro" id="IPR001650">
    <property type="entry name" value="Helicase_C-like"/>
</dbReference>
<dbReference type="Gene3D" id="3.40.50.300">
    <property type="entry name" value="P-loop containing nucleotide triphosphate hydrolases"/>
    <property type="match status" value="2"/>
</dbReference>
<comment type="similarity">
    <text evidence="6">Belongs to the DEAD box helicase family. DDX10/DBP4 subfamily.</text>
</comment>
<dbReference type="Pfam" id="PF13959">
    <property type="entry name" value="CTE_SPB4"/>
    <property type="match status" value="1"/>
</dbReference>
<evidence type="ECO:0000259" key="13">
    <source>
        <dbReference type="PROSITE" id="PS51195"/>
    </source>
</evidence>
<keyword evidence="2 9" id="KW-0378">Hydrolase</keyword>
<feature type="compositionally biased region" description="Basic and acidic residues" evidence="10">
    <location>
        <begin position="689"/>
        <end position="698"/>
    </location>
</feature>
<evidence type="ECO:0000256" key="10">
    <source>
        <dbReference type="SAM" id="MobiDB-lite"/>
    </source>
</evidence>
<accession>B4N200</accession>
<dbReference type="Pfam" id="PF00270">
    <property type="entry name" value="DEAD"/>
    <property type="match status" value="1"/>
</dbReference>
<dbReference type="OrthoDB" id="10259640at2759"/>
<dbReference type="eggNOG" id="KOG0343">
    <property type="taxonomic scope" value="Eukaryota"/>
</dbReference>
<comment type="domain">
    <text evidence="9">The Q motif is unique to and characteristic of the DEAD box family of RNA helicases and controls ATP binding and hydrolysis.</text>
</comment>
<dbReference type="PROSITE" id="PS51194">
    <property type="entry name" value="HELICASE_CTER"/>
    <property type="match status" value="1"/>
</dbReference>
<dbReference type="CDD" id="cd17941">
    <property type="entry name" value="DEADc_DDX10"/>
    <property type="match status" value="1"/>
</dbReference>
<dbReference type="PANTHER" id="PTHR24031">
    <property type="entry name" value="RNA HELICASE"/>
    <property type="match status" value="1"/>
</dbReference>
<evidence type="ECO:0000313" key="15">
    <source>
        <dbReference type="Proteomes" id="UP000007798"/>
    </source>
</evidence>
<evidence type="ECO:0000259" key="11">
    <source>
        <dbReference type="PROSITE" id="PS51192"/>
    </source>
</evidence>
<dbReference type="STRING" id="7260.B4N200"/>
<feature type="short sequence motif" description="Q motif" evidence="8">
    <location>
        <begin position="73"/>
        <end position="101"/>
    </location>
</feature>
<organism evidence="14 15">
    <name type="scientific">Drosophila willistoni</name>
    <name type="common">Fruit fly</name>
    <dbReference type="NCBI Taxonomy" id="7260"/>
    <lineage>
        <taxon>Eukaryota</taxon>
        <taxon>Metazoa</taxon>
        <taxon>Ecdysozoa</taxon>
        <taxon>Arthropoda</taxon>
        <taxon>Hexapoda</taxon>
        <taxon>Insecta</taxon>
        <taxon>Pterygota</taxon>
        <taxon>Neoptera</taxon>
        <taxon>Endopterygota</taxon>
        <taxon>Diptera</taxon>
        <taxon>Brachycera</taxon>
        <taxon>Muscomorpha</taxon>
        <taxon>Ephydroidea</taxon>
        <taxon>Drosophilidae</taxon>
        <taxon>Drosophila</taxon>
        <taxon>Sophophora</taxon>
    </lineage>
</organism>
<dbReference type="KEGG" id="dwi:6644503"/>
<feature type="domain" description="DEAD-box RNA helicase Q" evidence="13">
    <location>
        <begin position="73"/>
        <end position="101"/>
    </location>
</feature>
<evidence type="ECO:0000256" key="6">
    <source>
        <dbReference type="ARBA" id="ARBA00038084"/>
    </source>
</evidence>
<dbReference type="InterPro" id="IPR011545">
    <property type="entry name" value="DEAD/DEAH_box_helicase_dom"/>
</dbReference>
<feature type="domain" description="Helicase ATP-binding" evidence="11">
    <location>
        <begin position="104"/>
        <end position="278"/>
    </location>
</feature>
<dbReference type="PhylomeDB" id="B4N200"/>
<feature type="compositionally biased region" description="Basic residues" evidence="10">
    <location>
        <begin position="725"/>
        <end position="740"/>
    </location>
</feature>
<feature type="region of interest" description="Disordered" evidence="10">
    <location>
        <begin position="603"/>
        <end position="631"/>
    </location>
</feature>
<evidence type="ECO:0000256" key="4">
    <source>
        <dbReference type="ARBA" id="ARBA00022840"/>
    </source>
</evidence>
<dbReference type="FunFam" id="3.40.50.300:FF:001089">
    <property type="entry name" value="RNA helicase"/>
    <property type="match status" value="1"/>
</dbReference>
<gene>
    <name evidence="14" type="primary">Dwil\GK16405</name>
    <name evidence="14" type="ORF">Dwil_GK16405</name>
</gene>
<dbReference type="GO" id="GO:0010468">
    <property type="term" value="P:regulation of gene expression"/>
    <property type="evidence" value="ECO:0007669"/>
    <property type="project" value="UniProtKB-ARBA"/>
</dbReference>
<dbReference type="InterPro" id="IPR000629">
    <property type="entry name" value="RNA-helicase_DEAD-box_CS"/>
</dbReference>
<dbReference type="SMART" id="SM00487">
    <property type="entry name" value="DEXDc"/>
    <property type="match status" value="1"/>
</dbReference>
<dbReference type="PROSITE" id="PS51195">
    <property type="entry name" value="Q_MOTIF"/>
    <property type="match status" value="1"/>
</dbReference>
<evidence type="ECO:0000256" key="2">
    <source>
        <dbReference type="ARBA" id="ARBA00022801"/>
    </source>
</evidence>
<dbReference type="GO" id="GO:0007526">
    <property type="term" value="P:larval somatic muscle development"/>
    <property type="evidence" value="ECO:0007669"/>
    <property type="project" value="EnsemblMetazoa"/>
</dbReference>
<dbReference type="SMR" id="B4N200"/>
<dbReference type="InterPro" id="IPR025313">
    <property type="entry name" value="SPB4-like_CTE"/>
</dbReference>
<dbReference type="SMART" id="SM01178">
    <property type="entry name" value="DUF4217"/>
    <property type="match status" value="1"/>
</dbReference>
<dbReference type="GO" id="GO:0003724">
    <property type="term" value="F:RNA helicase activity"/>
    <property type="evidence" value="ECO:0007669"/>
    <property type="project" value="UniProtKB-EC"/>
</dbReference>
<dbReference type="GO" id="GO:0003723">
    <property type="term" value="F:RNA binding"/>
    <property type="evidence" value="ECO:0007669"/>
    <property type="project" value="UniProtKB-UniRule"/>
</dbReference>
<keyword evidence="15" id="KW-1185">Reference proteome</keyword>
<evidence type="ECO:0000313" key="14">
    <source>
        <dbReference type="EMBL" id="EDW78389.1"/>
    </source>
</evidence>
<dbReference type="PROSITE" id="PS51192">
    <property type="entry name" value="HELICASE_ATP_BIND_1"/>
    <property type="match status" value="1"/>
</dbReference>
<sequence>MQRHKPKRPGPGAGLRKPNGVKGPAGKDKFNKHKKRPNNPKNEEHSKSKLAATELEIQQLQAKYEEINADEIKIFKHFPLSQKTQKALAEFKYTNPTPVQRESIGPALLGKDVLGAAVTGSGKTLAFLIPVLEHLFINKWSRSDGVGAIIISPTRELAYQIFETLKKVGKHHDFSAGLIIGGKNLKFERTRMDQCNILICTPGRLLQHMDENPLFNTSSMEMLVLDEADRCLDMGFQKTLNSIIENFPPDRQTLLFSATQTNTVQDLARLNLKDPVYVGYGNGEGTPTVTSSSSISVTESRAVLKVPELLQQSYVVLKLEDKLTMLWSFIKNHLKQKIIVFVSSCKQAKYLYEIFCKLRPGVGLLALYGTLHQDRRIAIYEDFLRKSHVVMFATDVASRGLDFPSVNWVVQLDCPEDVSQYIHRAGRSARNKSRGECLLVLTPSEEEYMIGALKEQLNLDIHCVQIDPKKLFSPRVKIEAFLAQFPELRATAQRAYLAYLKSVFLMRNKRLFNVFSLDLDAYAQSLGLAVTPRVPFLEKFLWRQKQLQKSKNTQDDEVPELDEKKVLPKLSKSQAFAASEDDDDDGDDFIKLKRRDHEVEGGPIDLAEIDIKKENADDDDDDANKEEDEATDELLVVPKREKLVTKAALAKKALKKNLQVNSKLKFDDEGETVANVRNQMKSLVAKNQKNQDKHKDDDGGISLVLSKNLMAEEDEYDKQRFRELVKKRHKIQREKLRKKAERQQAEEEDDEAEAQTAVADGDDGDSDSDHSVDLSWLPDPDKIYSKKPTTSEPNNQRHEKVPESESASEDDDDEDDQDEPVHKKSKLTHKMNLLDTEAIAANLLGS</sequence>
<dbReference type="InParanoid" id="B4N200"/>
<dbReference type="GO" id="GO:0016887">
    <property type="term" value="F:ATP hydrolysis activity"/>
    <property type="evidence" value="ECO:0007669"/>
    <property type="project" value="RHEA"/>
</dbReference>
<dbReference type="CDD" id="cd18787">
    <property type="entry name" value="SF2_C_DEAD"/>
    <property type="match status" value="1"/>
</dbReference>
<evidence type="ECO:0000259" key="12">
    <source>
        <dbReference type="PROSITE" id="PS51194"/>
    </source>
</evidence>
<comment type="catalytic activity">
    <reaction evidence="7 9">
        <text>ATP + H2O = ADP + phosphate + H(+)</text>
        <dbReference type="Rhea" id="RHEA:13065"/>
        <dbReference type="ChEBI" id="CHEBI:15377"/>
        <dbReference type="ChEBI" id="CHEBI:15378"/>
        <dbReference type="ChEBI" id="CHEBI:30616"/>
        <dbReference type="ChEBI" id="CHEBI:43474"/>
        <dbReference type="ChEBI" id="CHEBI:456216"/>
        <dbReference type="EC" id="3.6.4.13"/>
    </reaction>
</comment>
<dbReference type="OMA" id="FLWRQKQ"/>
<dbReference type="EC" id="3.6.4.13" evidence="9"/>
<evidence type="ECO:0000256" key="1">
    <source>
        <dbReference type="ARBA" id="ARBA00022741"/>
    </source>
</evidence>
<proteinExistence type="inferred from homology"/>
<dbReference type="HOGENOM" id="CLU_003041_26_1_1"/>
<dbReference type="GO" id="GO:0005524">
    <property type="term" value="F:ATP binding"/>
    <property type="evidence" value="ECO:0007669"/>
    <property type="project" value="UniProtKB-UniRule"/>
</dbReference>
<dbReference type="Proteomes" id="UP000007798">
    <property type="component" value="Unassembled WGS sequence"/>
</dbReference>
<keyword evidence="4 9" id="KW-0067">ATP-binding</keyword>
<keyword evidence="5 9" id="KW-0694">RNA-binding</keyword>
<dbReference type="InterPro" id="IPR014001">
    <property type="entry name" value="Helicase_ATP-bd"/>
</dbReference>
<dbReference type="AlphaFoldDB" id="B4N200"/>
<keyword evidence="1 9" id="KW-0547">Nucleotide-binding</keyword>
<dbReference type="SUPFAM" id="SSF52540">
    <property type="entry name" value="P-loop containing nucleoside triphosphate hydrolases"/>
    <property type="match status" value="1"/>
</dbReference>
<feature type="compositionally biased region" description="Acidic residues" evidence="10">
    <location>
        <begin position="616"/>
        <end position="631"/>
    </location>
</feature>
<protein>
    <recommendedName>
        <fullName evidence="9">ATP-dependent RNA helicase</fullName>
        <ecNumber evidence="9">3.6.4.13</ecNumber>
    </recommendedName>
</protein>
<feature type="region of interest" description="Disordered" evidence="10">
    <location>
        <begin position="1"/>
        <end position="49"/>
    </location>
</feature>
<keyword evidence="3 9" id="KW-0347">Helicase</keyword>
<feature type="region of interest" description="Disordered" evidence="10">
    <location>
        <begin position="679"/>
        <end position="835"/>
    </location>
</feature>
<evidence type="ECO:0000256" key="9">
    <source>
        <dbReference type="RuleBase" id="RU365068"/>
    </source>
</evidence>
<comment type="function">
    <text evidence="9">RNA helicase.</text>
</comment>
<dbReference type="PROSITE" id="PS00039">
    <property type="entry name" value="DEAD_ATP_HELICASE"/>
    <property type="match status" value="1"/>
</dbReference>
<feature type="compositionally biased region" description="Acidic residues" evidence="10">
    <location>
        <begin position="806"/>
        <end position="818"/>
    </location>
</feature>
<dbReference type="SMART" id="SM00490">
    <property type="entry name" value="HELICc"/>
    <property type="match status" value="1"/>
</dbReference>